<reference evidence="2" key="1">
    <citation type="journal article" date="2019" name="Curr. Biol.">
        <title>Genome Sequence of Striga asiatica Provides Insight into the Evolution of Plant Parasitism.</title>
        <authorList>
            <person name="Yoshida S."/>
            <person name="Kim S."/>
            <person name="Wafula E.K."/>
            <person name="Tanskanen J."/>
            <person name="Kim Y.M."/>
            <person name="Honaas L."/>
            <person name="Yang Z."/>
            <person name="Spallek T."/>
            <person name="Conn C.E."/>
            <person name="Ichihashi Y."/>
            <person name="Cheong K."/>
            <person name="Cui S."/>
            <person name="Der J.P."/>
            <person name="Gundlach H."/>
            <person name="Jiao Y."/>
            <person name="Hori C."/>
            <person name="Ishida J.K."/>
            <person name="Kasahara H."/>
            <person name="Kiba T."/>
            <person name="Kim M.S."/>
            <person name="Koo N."/>
            <person name="Laohavisit A."/>
            <person name="Lee Y.H."/>
            <person name="Lumba S."/>
            <person name="McCourt P."/>
            <person name="Mortimer J.C."/>
            <person name="Mutuku J.M."/>
            <person name="Nomura T."/>
            <person name="Sasaki-Sekimoto Y."/>
            <person name="Seto Y."/>
            <person name="Wang Y."/>
            <person name="Wakatake T."/>
            <person name="Sakakibara H."/>
            <person name="Demura T."/>
            <person name="Yamaguchi S."/>
            <person name="Yoneyama K."/>
            <person name="Manabe R.I."/>
            <person name="Nelson D.C."/>
            <person name="Schulman A.H."/>
            <person name="Timko M.P."/>
            <person name="dePamphilis C.W."/>
            <person name="Choi D."/>
            <person name="Shirasu K."/>
        </authorList>
    </citation>
    <scope>NUCLEOTIDE SEQUENCE [LARGE SCALE GENOMIC DNA]</scope>
    <source>
        <strain evidence="2">cv. UVA1</strain>
    </source>
</reference>
<comment type="caution">
    <text evidence="1">The sequence shown here is derived from an EMBL/GenBank/DDBJ whole genome shotgun (WGS) entry which is preliminary data.</text>
</comment>
<evidence type="ECO:0000313" key="2">
    <source>
        <dbReference type="Proteomes" id="UP000325081"/>
    </source>
</evidence>
<keyword evidence="2" id="KW-1185">Reference proteome</keyword>
<organism evidence="1 2">
    <name type="scientific">Striga asiatica</name>
    <name type="common">Asiatic witchweed</name>
    <name type="synonym">Buchnera asiatica</name>
    <dbReference type="NCBI Taxonomy" id="4170"/>
    <lineage>
        <taxon>Eukaryota</taxon>
        <taxon>Viridiplantae</taxon>
        <taxon>Streptophyta</taxon>
        <taxon>Embryophyta</taxon>
        <taxon>Tracheophyta</taxon>
        <taxon>Spermatophyta</taxon>
        <taxon>Magnoliopsida</taxon>
        <taxon>eudicotyledons</taxon>
        <taxon>Gunneridae</taxon>
        <taxon>Pentapetalae</taxon>
        <taxon>asterids</taxon>
        <taxon>lamiids</taxon>
        <taxon>Lamiales</taxon>
        <taxon>Orobanchaceae</taxon>
        <taxon>Buchnereae</taxon>
        <taxon>Striga</taxon>
    </lineage>
</organism>
<proteinExistence type="predicted"/>
<dbReference type="Proteomes" id="UP000325081">
    <property type="component" value="Unassembled WGS sequence"/>
</dbReference>
<dbReference type="OrthoDB" id="1740937at2759"/>
<sequence length="152" mass="17481">MDSRAHHFGSCNNYDKKFDLQVGSDIRGSSSNQRSQIAASNRKYILYKLQMLALKLYNRARIPIYIEYDTETIAAVVYGEDAEQLVGRTGVELKDAENQGSRLLKRIGGKIKNHHIVCYVRFYRTNGPTYSIVKIYMDEIEGLLDEDDYCIE</sequence>
<accession>A0A5A7PN57</accession>
<name>A0A5A7PN57_STRAF</name>
<gene>
    <name evidence="1" type="ORF">STAS_10116</name>
</gene>
<dbReference type="AlphaFoldDB" id="A0A5A7PN57"/>
<feature type="non-terminal residue" evidence="1">
    <location>
        <position position="152"/>
    </location>
</feature>
<dbReference type="EMBL" id="BKCP01004827">
    <property type="protein sequence ID" value="GER33942.1"/>
    <property type="molecule type" value="Genomic_DNA"/>
</dbReference>
<evidence type="ECO:0000313" key="1">
    <source>
        <dbReference type="EMBL" id="GER33942.1"/>
    </source>
</evidence>
<protein>
    <submittedName>
        <fullName evidence="1">Guanine nucleotide exchange factor sopE2</fullName>
    </submittedName>
</protein>